<feature type="transmembrane region" description="Helical" evidence="6">
    <location>
        <begin position="54"/>
        <end position="75"/>
    </location>
</feature>
<evidence type="ECO:0000313" key="7">
    <source>
        <dbReference type="EMBL" id="PMC81109.1"/>
    </source>
</evidence>
<comment type="caution">
    <text evidence="7">The sequence shown here is derived from an EMBL/GenBank/DDBJ whole genome shotgun (WGS) entry which is preliminary data.</text>
</comment>
<dbReference type="InterPro" id="IPR051461">
    <property type="entry name" value="UPF0750_membrane"/>
</dbReference>
<feature type="transmembrane region" description="Helical" evidence="6">
    <location>
        <begin position="87"/>
        <end position="107"/>
    </location>
</feature>
<gene>
    <name evidence="7" type="ORF">CJ192_06240</name>
</gene>
<reference evidence="7 8" key="1">
    <citation type="submission" date="2017-09" db="EMBL/GenBank/DDBJ databases">
        <title>Bacterial strain isolated from the female urinary microbiota.</title>
        <authorList>
            <person name="Thomas-White K."/>
            <person name="Kumar N."/>
            <person name="Forster S."/>
            <person name="Putonti C."/>
            <person name="Lawley T."/>
            <person name="Wolfe A.J."/>
        </authorList>
    </citation>
    <scope>NUCLEOTIDE SEQUENCE [LARGE SCALE GENOMIC DNA]</scope>
    <source>
        <strain evidence="7 8">UMB0204</strain>
    </source>
</reference>
<protein>
    <recommendedName>
        <fullName evidence="9">YitT family protein</fullName>
    </recommendedName>
</protein>
<evidence type="ECO:0000256" key="2">
    <source>
        <dbReference type="ARBA" id="ARBA00022475"/>
    </source>
</evidence>
<name>A0A2N6UHL5_9FIRM</name>
<evidence type="ECO:0000313" key="8">
    <source>
        <dbReference type="Proteomes" id="UP000235658"/>
    </source>
</evidence>
<dbReference type="AlphaFoldDB" id="A0A2N6UHL5"/>
<proteinExistence type="predicted"/>
<dbReference type="RefSeq" id="WP_004815992.1">
    <property type="nucleotide sequence ID" value="NZ_CAUPDS010000016.1"/>
</dbReference>
<evidence type="ECO:0008006" key="9">
    <source>
        <dbReference type="Google" id="ProtNLM"/>
    </source>
</evidence>
<comment type="subcellular location">
    <subcellularLocation>
        <location evidence="1">Cell membrane</location>
        <topology evidence="1">Multi-pass membrane protein</topology>
    </subcellularLocation>
</comment>
<feature type="transmembrane region" description="Helical" evidence="6">
    <location>
        <begin position="16"/>
        <end position="34"/>
    </location>
</feature>
<dbReference type="Proteomes" id="UP000235658">
    <property type="component" value="Unassembled WGS sequence"/>
</dbReference>
<feature type="transmembrane region" description="Helical" evidence="6">
    <location>
        <begin position="113"/>
        <end position="139"/>
    </location>
</feature>
<keyword evidence="3 6" id="KW-0812">Transmembrane</keyword>
<keyword evidence="4 6" id="KW-1133">Transmembrane helix</keyword>
<dbReference type="EMBL" id="PNHP01000004">
    <property type="protein sequence ID" value="PMC81109.1"/>
    <property type="molecule type" value="Genomic_DNA"/>
</dbReference>
<dbReference type="Pfam" id="PF02588">
    <property type="entry name" value="YitT_membrane"/>
    <property type="match status" value="1"/>
</dbReference>
<sequence length="219" mass="24048">MLRKFLRSLEVTKKEFLIISLGCAIMAFGVINVHEQAQITEGGVLGLGLFLKKAFNMNLAYTTPILDGLCYVLGFSMLGRIFLKKSIVATIMFAVFYWIFDFIGPVIPSLYDMPFLAAIFGGIFIGCGCGIAVTAGGCAGGDDALAMTISKKTKWPISRAYLFTDYLVLGLSLIYIPFGHLIYSFLTTLISSFLIGQFELKMEIPAWQVCQGNLKQAKS</sequence>
<evidence type="ECO:0000256" key="1">
    <source>
        <dbReference type="ARBA" id="ARBA00004651"/>
    </source>
</evidence>
<dbReference type="InterPro" id="IPR003740">
    <property type="entry name" value="YitT"/>
</dbReference>
<feature type="transmembrane region" description="Helical" evidence="6">
    <location>
        <begin position="160"/>
        <end position="176"/>
    </location>
</feature>
<organism evidence="7 8">
    <name type="scientific">Anaerococcus hydrogenalis</name>
    <dbReference type="NCBI Taxonomy" id="33029"/>
    <lineage>
        <taxon>Bacteria</taxon>
        <taxon>Bacillati</taxon>
        <taxon>Bacillota</taxon>
        <taxon>Tissierellia</taxon>
        <taxon>Tissierellales</taxon>
        <taxon>Peptoniphilaceae</taxon>
        <taxon>Anaerococcus</taxon>
    </lineage>
</organism>
<evidence type="ECO:0000256" key="4">
    <source>
        <dbReference type="ARBA" id="ARBA00022989"/>
    </source>
</evidence>
<evidence type="ECO:0000256" key="6">
    <source>
        <dbReference type="SAM" id="Phobius"/>
    </source>
</evidence>
<keyword evidence="5 6" id="KW-0472">Membrane</keyword>
<keyword evidence="2" id="KW-1003">Cell membrane</keyword>
<accession>A0A2N6UHL5</accession>
<dbReference type="PANTHER" id="PTHR33545:SF10">
    <property type="entry name" value="UPF0750 MEMBRANE PROTEIN YPJC"/>
    <property type="match status" value="1"/>
</dbReference>
<dbReference type="GO" id="GO:0005886">
    <property type="term" value="C:plasma membrane"/>
    <property type="evidence" value="ECO:0007669"/>
    <property type="project" value="UniProtKB-SubCell"/>
</dbReference>
<dbReference type="GeneID" id="84578779"/>
<evidence type="ECO:0000256" key="3">
    <source>
        <dbReference type="ARBA" id="ARBA00022692"/>
    </source>
</evidence>
<dbReference type="PANTHER" id="PTHR33545">
    <property type="entry name" value="UPF0750 MEMBRANE PROTEIN YITT-RELATED"/>
    <property type="match status" value="1"/>
</dbReference>
<evidence type="ECO:0000256" key="5">
    <source>
        <dbReference type="ARBA" id="ARBA00023136"/>
    </source>
</evidence>